<accession>A0ABN1ZPH8</accession>
<gene>
    <name evidence="1" type="ORF">GCM10009827_012150</name>
</gene>
<protein>
    <submittedName>
        <fullName evidence="1">Uncharacterized protein</fullName>
    </submittedName>
</protein>
<evidence type="ECO:0000313" key="1">
    <source>
        <dbReference type="EMBL" id="GAA1501769.1"/>
    </source>
</evidence>
<name>A0ABN1ZPH8_9ACTN</name>
<proteinExistence type="predicted"/>
<dbReference type="RefSeq" id="WP_344500320.1">
    <property type="nucleotide sequence ID" value="NZ_BAAAQD010000001.1"/>
</dbReference>
<evidence type="ECO:0000313" key="2">
    <source>
        <dbReference type="Proteomes" id="UP001501470"/>
    </source>
</evidence>
<keyword evidence="2" id="KW-1185">Reference proteome</keyword>
<comment type="caution">
    <text evidence="1">The sequence shown here is derived from an EMBL/GenBank/DDBJ whole genome shotgun (WGS) entry which is preliminary data.</text>
</comment>
<organism evidence="1 2">
    <name type="scientific">Dactylosporangium maewongense</name>
    <dbReference type="NCBI Taxonomy" id="634393"/>
    <lineage>
        <taxon>Bacteria</taxon>
        <taxon>Bacillati</taxon>
        <taxon>Actinomycetota</taxon>
        <taxon>Actinomycetes</taxon>
        <taxon>Micromonosporales</taxon>
        <taxon>Micromonosporaceae</taxon>
        <taxon>Dactylosporangium</taxon>
    </lineage>
</organism>
<dbReference type="EMBL" id="BAAAQD010000001">
    <property type="protein sequence ID" value="GAA1501769.1"/>
    <property type="molecule type" value="Genomic_DNA"/>
</dbReference>
<reference evidence="1 2" key="1">
    <citation type="journal article" date="2019" name="Int. J. Syst. Evol. Microbiol.">
        <title>The Global Catalogue of Microorganisms (GCM) 10K type strain sequencing project: providing services to taxonomists for standard genome sequencing and annotation.</title>
        <authorList>
            <consortium name="The Broad Institute Genomics Platform"/>
            <consortium name="The Broad Institute Genome Sequencing Center for Infectious Disease"/>
            <person name="Wu L."/>
            <person name="Ma J."/>
        </authorList>
    </citation>
    <scope>NUCLEOTIDE SEQUENCE [LARGE SCALE GENOMIC DNA]</scope>
    <source>
        <strain evidence="1 2">JCM 15933</strain>
    </source>
</reference>
<dbReference type="Proteomes" id="UP001501470">
    <property type="component" value="Unassembled WGS sequence"/>
</dbReference>
<sequence>MRDARQRNDRVRCASADAEIFGFLADYSREAVIPGLFPEPED</sequence>